<feature type="compositionally biased region" description="Low complexity" evidence="1">
    <location>
        <begin position="622"/>
        <end position="632"/>
    </location>
</feature>
<dbReference type="InterPro" id="IPR006073">
    <property type="entry name" value="GTP-bd"/>
</dbReference>
<keyword evidence="2" id="KW-1133">Transmembrane helix</keyword>
<dbReference type="RefSeq" id="XP_005845307.1">
    <property type="nucleotide sequence ID" value="XM_005845245.1"/>
</dbReference>
<gene>
    <name evidence="5" type="ORF">CHLNCDRAFT_137054</name>
</gene>
<keyword evidence="2" id="KW-0812">Transmembrane</keyword>
<dbReference type="InterPro" id="IPR022998">
    <property type="entry name" value="ThiamineP_synth_TenI"/>
</dbReference>
<dbReference type="Gene3D" id="3.20.20.70">
    <property type="entry name" value="Aldolase class I"/>
    <property type="match status" value="1"/>
</dbReference>
<name>E1ZLW1_CHLVA</name>
<accession>E1ZLW1</accession>
<dbReference type="FunCoup" id="E1ZLW1">
    <property type="interactions" value="556"/>
</dbReference>
<dbReference type="Proteomes" id="UP000008141">
    <property type="component" value="Unassembled WGS sequence"/>
</dbReference>
<dbReference type="GeneID" id="17352612"/>
<evidence type="ECO:0000256" key="2">
    <source>
        <dbReference type="SAM" id="Phobius"/>
    </source>
</evidence>
<feature type="domain" description="G" evidence="3">
    <location>
        <begin position="396"/>
        <end position="526"/>
    </location>
</feature>
<reference evidence="5 6" key="1">
    <citation type="journal article" date="2010" name="Plant Cell">
        <title>The Chlorella variabilis NC64A genome reveals adaptation to photosymbiosis, coevolution with viruses, and cryptic sex.</title>
        <authorList>
            <person name="Blanc G."/>
            <person name="Duncan G."/>
            <person name="Agarkova I."/>
            <person name="Borodovsky M."/>
            <person name="Gurnon J."/>
            <person name="Kuo A."/>
            <person name="Lindquist E."/>
            <person name="Lucas S."/>
            <person name="Pangilinan J."/>
            <person name="Polle J."/>
            <person name="Salamov A."/>
            <person name="Terry A."/>
            <person name="Yamada T."/>
            <person name="Dunigan D.D."/>
            <person name="Grigoriev I.V."/>
            <person name="Claverie J.M."/>
            <person name="Van Etten J.L."/>
        </authorList>
    </citation>
    <scope>NUCLEOTIDE SEQUENCE [LARGE SCALE GENOMIC DNA]</scope>
    <source>
        <strain evidence="5 6">NC64A</strain>
    </source>
</reference>
<organism evidence="6">
    <name type="scientific">Chlorella variabilis</name>
    <name type="common">Green alga</name>
    <dbReference type="NCBI Taxonomy" id="554065"/>
    <lineage>
        <taxon>Eukaryota</taxon>
        <taxon>Viridiplantae</taxon>
        <taxon>Chlorophyta</taxon>
        <taxon>core chlorophytes</taxon>
        <taxon>Trebouxiophyceae</taxon>
        <taxon>Chlorellales</taxon>
        <taxon>Chlorellaceae</taxon>
        <taxon>Chlorella clade</taxon>
        <taxon>Chlorella</taxon>
    </lineage>
</organism>
<feature type="transmembrane region" description="Helical" evidence="2">
    <location>
        <begin position="897"/>
        <end position="920"/>
    </location>
</feature>
<proteinExistence type="predicted"/>
<feature type="region of interest" description="Disordered" evidence="1">
    <location>
        <begin position="622"/>
        <end position="641"/>
    </location>
</feature>
<dbReference type="SUPFAM" id="SSF52540">
    <property type="entry name" value="P-loop containing nucleoside triphosphate hydrolases"/>
    <property type="match status" value="1"/>
</dbReference>
<dbReference type="OMA" id="HRPCVTS"/>
<keyword evidence="6" id="KW-1185">Reference proteome</keyword>
<feature type="domain" description="Thiamine phosphate synthase/TenI" evidence="4">
    <location>
        <begin position="107"/>
        <end position="274"/>
    </location>
</feature>
<dbReference type="PANTHER" id="PTHR43681">
    <property type="entry name" value="TRANSMEMBRANE GTPASE FZO"/>
    <property type="match status" value="1"/>
</dbReference>
<sequence>MQQRLHAAAQARLLPGLHRLGCGACPAPILAFRVGAQRVDSSSPRLARRGTALVTTARQSSQEAGSGASGGVGLFPAGKRQARVQLPALMLAVTAADVLDPAQAGGALEALSAAVAGGATAVVLAQGADGGGSGGAELYEAAVRLKELLRGRAVLLIADRTDIVDAAGADGALLTGAGLPTMVAKRMLQDGLALVGRVVSSAEAAAEAAADGANFVILEPSGPGLAAPNSAEAVASQQQQRSSASIPVVAAVSGEAGRDQLAQLLAAGVDGLVVQLGDLQPVAAALARRQPAGAGEAAAAVMQQLAGGVAPPAASLPADAAAAAAGPPQAVQQAVQLSQLLSTSREELVDAERQLFTEASPAAAVLAFLERWCPQMGEAQLLRDAVKQLDELFLLVVLGEFNSGKSAVVNALLGQRYLAEGILPTTNEINVLKHADPEHVQTAAQDGDGVFTRYLPAELLREVNVVDTPGTNVILGRQQRLTEEYVPRADLVLFVLSADRPLTESEVRFLQYVRQWGKKVVFVVNKTDILSSAAEVAEVVSFVRSNAARVLGVDEPQVLAVSARAAMQAKLEVLGDGSNGNGKLSGEQAAALAAHPAWQRSGFEPLERFIFEFLTGGNPAAAAAATAGSNGTARGGGEGRQAGAESVRLKLESPLFVADALLGAAAQQLEQELAVAQQDAASVSIVRSQLAAFRREMEKEGQLQRDEVQRQVAGTAKKAAAIVDSMLQARCHAVLCHDLSNMEVITSYLFGRADDKRALPVAAKFDEEMAAEATAGLTGLVKEHSAWLASNCQRQLANYRHAPTPCAVLDVPPISRLALARRVHLTFAEQRAAALDETLDGLLSTELEGLDSDAGARRRWREMRQLTTEAEVAAADGGPPPDAEAALVMLEEEVREAVISTAGTAAGAAGFGVLLTAILPTTVEDLLALCLAAMVGYVSILNLPMRRAEAKRKLEHTTTAFAQLTAAEVRRVEQAEAARGQLVDTLDRLKQRVANVE</sequence>
<dbReference type="PANTHER" id="PTHR43681:SF1">
    <property type="entry name" value="SARCALUMENIN"/>
    <property type="match status" value="1"/>
</dbReference>
<dbReference type="SUPFAM" id="SSF51391">
    <property type="entry name" value="Thiamin phosphate synthase"/>
    <property type="match status" value="1"/>
</dbReference>
<dbReference type="InterPro" id="IPR036206">
    <property type="entry name" value="ThiamineP_synth_sf"/>
</dbReference>
<dbReference type="GO" id="GO:0031969">
    <property type="term" value="C:chloroplast membrane"/>
    <property type="evidence" value="ECO:0007669"/>
    <property type="project" value="TreeGrafter"/>
</dbReference>
<feature type="transmembrane region" description="Helical" evidence="2">
    <location>
        <begin position="926"/>
        <end position="943"/>
    </location>
</feature>
<evidence type="ECO:0000313" key="6">
    <source>
        <dbReference type="Proteomes" id="UP000008141"/>
    </source>
</evidence>
<evidence type="ECO:0000259" key="4">
    <source>
        <dbReference type="Pfam" id="PF02581"/>
    </source>
</evidence>
<evidence type="ECO:0000259" key="3">
    <source>
        <dbReference type="Pfam" id="PF01926"/>
    </source>
</evidence>
<dbReference type="STRING" id="554065.E1ZLW1"/>
<dbReference type="GO" id="GO:0005525">
    <property type="term" value="F:GTP binding"/>
    <property type="evidence" value="ECO:0007669"/>
    <property type="project" value="InterPro"/>
</dbReference>
<dbReference type="Pfam" id="PF02581">
    <property type="entry name" value="TMP-TENI"/>
    <property type="match status" value="1"/>
</dbReference>
<dbReference type="KEGG" id="cvr:CHLNCDRAFT_137054"/>
<dbReference type="AlphaFoldDB" id="E1ZLW1"/>
<dbReference type="InterPro" id="IPR013785">
    <property type="entry name" value="Aldolase_TIM"/>
</dbReference>
<dbReference type="OrthoDB" id="422720at2759"/>
<dbReference type="Pfam" id="PF01926">
    <property type="entry name" value="MMR_HSR1"/>
    <property type="match status" value="1"/>
</dbReference>
<dbReference type="InterPro" id="IPR027417">
    <property type="entry name" value="P-loop_NTPase"/>
</dbReference>
<evidence type="ECO:0008006" key="7">
    <source>
        <dbReference type="Google" id="ProtNLM"/>
    </source>
</evidence>
<dbReference type="Gene3D" id="3.40.50.300">
    <property type="entry name" value="P-loop containing nucleotide triphosphate hydrolases"/>
    <property type="match status" value="1"/>
</dbReference>
<dbReference type="GO" id="GO:0009228">
    <property type="term" value="P:thiamine biosynthetic process"/>
    <property type="evidence" value="ECO:0007669"/>
    <property type="project" value="UniProtKB-KW"/>
</dbReference>
<dbReference type="InParanoid" id="E1ZLW1"/>
<keyword evidence="2" id="KW-0472">Membrane</keyword>
<evidence type="ECO:0000256" key="1">
    <source>
        <dbReference type="SAM" id="MobiDB-lite"/>
    </source>
</evidence>
<evidence type="ECO:0000313" key="5">
    <source>
        <dbReference type="EMBL" id="EFN53205.1"/>
    </source>
</evidence>
<dbReference type="GO" id="GO:0010027">
    <property type="term" value="P:thylakoid membrane organization"/>
    <property type="evidence" value="ECO:0007669"/>
    <property type="project" value="TreeGrafter"/>
</dbReference>
<protein>
    <recommendedName>
        <fullName evidence="7">G domain-containing protein</fullName>
    </recommendedName>
</protein>
<dbReference type="eggNOG" id="KOG0448">
    <property type="taxonomic scope" value="Eukaryota"/>
</dbReference>
<dbReference type="EMBL" id="GL433852">
    <property type="protein sequence ID" value="EFN53205.1"/>
    <property type="molecule type" value="Genomic_DNA"/>
</dbReference>
<dbReference type="InterPro" id="IPR051943">
    <property type="entry name" value="TRAFAC_Dynamin-like_GTPase"/>
</dbReference>
<feature type="region of interest" description="Disordered" evidence="1">
    <location>
        <begin position="50"/>
        <end position="70"/>
    </location>
</feature>
<dbReference type="CDD" id="cd09912">
    <property type="entry name" value="DLP_2"/>
    <property type="match status" value="1"/>
</dbReference>